<evidence type="ECO:0000313" key="5">
    <source>
        <dbReference type="EMBL" id="STD09735.1"/>
    </source>
</evidence>
<sequence length="147" mass="17265">MKIRFAEERDMDSIIELCKAHAQYENSLFDEENKKEQLSHYIFDFSLNIKCLVVESNTEIVGYATFFKQFSTWDASSYIYLDCLFLKENIRGNGIGKQIMEEVKEYSKADGCSVIQWQTPAFNTKAITFYSRLGAEKKAKERFFWKV</sequence>
<evidence type="ECO:0000313" key="4">
    <source>
        <dbReference type="EMBL" id="AZA47383.1"/>
    </source>
</evidence>
<dbReference type="RefSeq" id="WP_123877044.1">
    <property type="nucleotide sequence ID" value="NZ_CP033920.1"/>
</dbReference>
<keyword evidence="2" id="KW-0012">Acyltransferase</keyword>
<keyword evidence="7" id="KW-1185">Reference proteome</keyword>
<protein>
    <submittedName>
        <fullName evidence="4">GNAT family N-acetyltransferase</fullName>
    </submittedName>
    <submittedName>
        <fullName evidence="5">Putative acetyltransferase</fullName>
    </submittedName>
</protein>
<reference evidence="5 6" key="1">
    <citation type="submission" date="2018-06" db="EMBL/GenBank/DDBJ databases">
        <authorList>
            <consortium name="Pathogen Informatics"/>
            <person name="Doyle S."/>
        </authorList>
    </citation>
    <scope>NUCLEOTIDE SEQUENCE [LARGE SCALE GENOMIC DNA]</scope>
    <source>
        <strain evidence="5 6">NCTC13533</strain>
    </source>
</reference>
<dbReference type="GO" id="GO:0008080">
    <property type="term" value="F:N-acetyltransferase activity"/>
    <property type="evidence" value="ECO:0007669"/>
    <property type="project" value="TreeGrafter"/>
</dbReference>
<dbReference type="Gene3D" id="3.40.630.30">
    <property type="match status" value="1"/>
</dbReference>
<dbReference type="InterPro" id="IPR051016">
    <property type="entry name" value="Diverse_Substrate_AcTransf"/>
</dbReference>
<evidence type="ECO:0000313" key="7">
    <source>
        <dbReference type="Proteomes" id="UP000273270"/>
    </source>
</evidence>
<dbReference type="CDD" id="cd04301">
    <property type="entry name" value="NAT_SF"/>
    <property type="match status" value="1"/>
</dbReference>
<reference evidence="7" key="3">
    <citation type="submission" date="2018-11" db="EMBL/GenBank/DDBJ databases">
        <title>Proposal to divide the Flavobacteriaceae and reorganize its genera based on Amino Acid Identity values calculated from whole genome sequences.</title>
        <authorList>
            <person name="Nicholson A.C."/>
            <person name="Gulvik C.A."/>
            <person name="Whitney A.M."/>
            <person name="Humrighouse B.W."/>
            <person name="Bell M."/>
            <person name="Holmes B."/>
            <person name="Steigerwalt A.G."/>
            <person name="Villarma A."/>
            <person name="Sheth M."/>
            <person name="Batra D."/>
            <person name="Pryor J."/>
            <person name="Bernardet J.-F."/>
            <person name="Hugo C."/>
            <person name="Kampfer P."/>
            <person name="Newman J."/>
            <person name="McQuiston J.R."/>
        </authorList>
    </citation>
    <scope>NUCLEOTIDE SEQUENCE [LARGE SCALE GENOMIC DNA]</scope>
    <source>
        <strain evidence="7">G0188</strain>
    </source>
</reference>
<dbReference type="InterPro" id="IPR017255">
    <property type="entry name" value="AcTrfase_GNAT_prd"/>
</dbReference>
<proteinExistence type="predicted"/>
<reference evidence="4" key="2">
    <citation type="submission" date="2018-11" db="EMBL/GenBank/DDBJ databases">
        <title>Proposal to divide the Flavobacteriaceae and reorganize its genera based on Amino Acid Identity values calculated from whole genome sequences.</title>
        <authorList>
            <person name="Nicholson A.C."/>
            <person name="Gulvik C.A."/>
            <person name="Whitney A.M."/>
            <person name="Humrighouse B.W."/>
            <person name="Bell M."/>
            <person name="Holmes B."/>
            <person name="Steigerwalt A."/>
            <person name="Villarma A."/>
            <person name="Sheth M."/>
            <person name="Batra D."/>
            <person name="Pryor J."/>
            <person name="Bernardet J.-F."/>
            <person name="Hugo C."/>
            <person name="Kampfer P."/>
            <person name="Newman J."/>
            <person name="Mcquiston J.R."/>
        </authorList>
    </citation>
    <scope>NUCLEOTIDE SEQUENCE [LARGE SCALE GENOMIC DNA]</scope>
    <source>
        <strain evidence="4">G0188</strain>
    </source>
</reference>
<dbReference type="SUPFAM" id="SSF55729">
    <property type="entry name" value="Acyl-CoA N-acyltransferases (Nat)"/>
    <property type="match status" value="1"/>
</dbReference>
<gene>
    <name evidence="4" type="ORF">EG346_03915</name>
    <name evidence="5" type="ORF">NCTC13533_04652</name>
</gene>
<feature type="domain" description="N-acetyltransferase" evidence="3">
    <location>
        <begin position="1"/>
        <end position="147"/>
    </location>
</feature>
<name>A0A376EIB5_CHRCU</name>
<dbReference type="AlphaFoldDB" id="A0A376EIB5"/>
<evidence type="ECO:0000256" key="1">
    <source>
        <dbReference type="ARBA" id="ARBA00022679"/>
    </source>
</evidence>
<keyword evidence="1 5" id="KW-0808">Transferase</keyword>
<evidence type="ECO:0000259" key="3">
    <source>
        <dbReference type="PROSITE" id="PS51186"/>
    </source>
</evidence>
<dbReference type="EMBL" id="CP033920">
    <property type="protein sequence ID" value="AZA47383.1"/>
    <property type="molecule type" value="Genomic_DNA"/>
</dbReference>
<organism evidence="5 6">
    <name type="scientific">Chryseobacterium carnipullorum</name>
    <dbReference type="NCBI Taxonomy" id="1124835"/>
    <lineage>
        <taxon>Bacteria</taxon>
        <taxon>Pseudomonadati</taxon>
        <taxon>Bacteroidota</taxon>
        <taxon>Flavobacteriia</taxon>
        <taxon>Flavobacteriales</taxon>
        <taxon>Weeksellaceae</taxon>
        <taxon>Chryseobacterium group</taxon>
        <taxon>Chryseobacterium</taxon>
    </lineage>
</organism>
<evidence type="ECO:0000313" key="6">
    <source>
        <dbReference type="Proteomes" id="UP000255224"/>
    </source>
</evidence>
<dbReference type="PANTHER" id="PTHR10545:SF29">
    <property type="entry name" value="GH14572P-RELATED"/>
    <property type="match status" value="1"/>
</dbReference>
<dbReference type="OrthoDB" id="9805924at2"/>
<accession>A0A3G6M298</accession>
<dbReference type="InterPro" id="IPR016181">
    <property type="entry name" value="Acyl_CoA_acyltransferase"/>
</dbReference>
<dbReference type="InterPro" id="IPR000182">
    <property type="entry name" value="GNAT_dom"/>
</dbReference>
<dbReference type="Pfam" id="PF00583">
    <property type="entry name" value="Acetyltransf_1"/>
    <property type="match status" value="1"/>
</dbReference>
<dbReference type="PROSITE" id="PS51186">
    <property type="entry name" value="GNAT"/>
    <property type="match status" value="1"/>
</dbReference>
<dbReference type="KEGG" id="ccau:EG346_03915"/>
<dbReference type="Proteomes" id="UP000273270">
    <property type="component" value="Chromosome"/>
</dbReference>
<dbReference type="PANTHER" id="PTHR10545">
    <property type="entry name" value="DIAMINE N-ACETYLTRANSFERASE"/>
    <property type="match status" value="1"/>
</dbReference>
<evidence type="ECO:0000256" key="2">
    <source>
        <dbReference type="ARBA" id="ARBA00023315"/>
    </source>
</evidence>
<dbReference type="EMBL" id="UFVQ01000003">
    <property type="protein sequence ID" value="STD09735.1"/>
    <property type="molecule type" value="Genomic_DNA"/>
</dbReference>
<dbReference type="PIRSF" id="PIRSF037663">
    <property type="entry name" value="Acetyltransf_GNAT_prd"/>
    <property type="match status" value="1"/>
</dbReference>
<dbReference type="Proteomes" id="UP000255224">
    <property type="component" value="Unassembled WGS sequence"/>
</dbReference>
<accession>A0A376EIB5</accession>